<evidence type="ECO:0000313" key="1">
    <source>
        <dbReference type="EMBL" id="GEM67087.1"/>
    </source>
</evidence>
<organism evidence="1 2">
    <name type="scientific">Sphingobacterium mizutaii NBRC 14946 = DSM 11724</name>
    <dbReference type="NCBI Taxonomy" id="1220576"/>
    <lineage>
        <taxon>Bacteria</taxon>
        <taxon>Pseudomonadati</taxon>
        <taxon>Bacteroidota</taxon>
        <taxon>Sphingobacteriia</taxon>
        <taxon>Sphingobacteriales</taxon>
        <taxon>Sphingobacteriaceae</taxon>
        <taxon>Sphingobacterium</taxon>
    </lineage>
</organism>
<dbReference type="EMBL" id="BJXH01000003">
    <property type="protein sequence ID" value="GEM67087.1"/>
    <property type="molecule type" value="Genomic_DNA"/>
</dbReference>
<evidence type="ECO:0000313" key="2">
    <source>
        <dbReference type="Proteomes" id="UP000321676"/>
    </source>
</evidence>
<name>A0ABQ0VZN3_9SPHI</name>
<keyword evidence="2" id="KW-1185">Reference proteome</keyword>
<reference evidence="1 2" key="1">
    <citation type="submission" date="2019-07" db="EMBL/GenBank/DDBJ databases">
        <title>Whole genome shotgun sequence of Sphingobacterium mizutaii NBRC 14946.</title>
        <authorList>
            <person name="Hosoyama A."/>
            <person name="Uohara A."/>
            <person name="Ohji S."/>
            <person name="Ichikawa N."/>
        </authorList>
    </citation>
    <scope>NUCLEOTIDE SEQUENCE [LARGE SCALE GENOMIC DNA]</scope>
    <source>
        <strain evidence="1 2">NBRC 14946</strain>
    </source>
</reference>
<protein>
    <submittedName>
        <fullName evidence="1">Uncharacterized protein</fullName>
    </submittedName>
</protein>
<dbReference type="Proteomes" id="UP000321676">
    <property type="component" value="Unassembled WGS sequence"/>
</dbReference>
<gene>
    <name evidence="1" type="ORF">SMI01S_06930</name>
</gene>
<accession>A0ABQ0VZN3</accession>
<comment type="caution">
    <text evidence="1">The sequence shown here is derived from an EMBL/GenBank/DDBJ whole genome shotgun (WGS) entry which is preliminary data.</text>
</comment>
<sequence>MKGLKWKQKYKRAKGQKLIVNRRTSKAFPKFNKLNQVIKYLKNFRVREQPSRQFHPKIKVFD</sequence>
<proteinExistence type="predicted"/>